<comment type="caution">
    <text evidence="3">The sequence shown here is derived from an EMBL/GenBank/DDBJ whole genome shotgun (WGS) entry which is preliminary data.</text>
</comment>
<dbReference type="InterPro" id="IPR032033">
    <property type="entry name" value="Cytochrome_P460"/>
</dbReference>
<evidence type="ECO:0000313" key="4">
    <source>
        <dbReference type="Proteomes" id="UP001500795"/>
    </source>
</evidence>
<gene>
    <name evidence="3" type="ORF">GCM10022394_11980</name>
</gene>
<accession>A0ABP6VFA8</accession>
<dbReference type="RefSeq" id="WP_344955765.1">
    <property type="nucleotide sequence ID" value="NZ_BAABCX010000001.1"/>
</dbReference>
<dbReference type="InterPro" id="IPR038142">
    <property type="entry name" value="Cytochrome_P460_sp"/>
</dbReference>
<dbReference type="Pfam" id="PF16694">
    <property type="entry name" value="Cytochrome_P460"/>
    <property type="match status" value="1"/>
</dbReference>
<dbReference type="EMBL" id="BAABCX010000001">
    <property type="protein sequence ID" value="GAA3534038.1"/>
    <property type="molecule type" value="Genomic_DNA"/>
</dbReference>
<feature type="signal peptide" evidence="1">
    <location>
        <begin position="1"/>
        <end position="22"/>
    </location>
</feature>
<dbReference type="Proteomes" id="UP001500795">
    <property type="component" value="Unassembled WGS sequence"/>
</dbReference>
<evidence type="ECO:0000313" key="3">
    <source>
        <dbReference type="EMBL" id="GAA3534038.1"/>
    </source>
</evidence>
<feature type="chain" id="PRO_5045077298" description="Cytochrome P460 domain-containing protein" evidence="1">
    <location>
        <begin position="23"/>
        <end position="184"/>
    </location>
</feature>
<evidence type="ECO:0000259" key="2">
    <source>
        <dbReference type="Pfam" id="PF16694"/>
    </source>
</evidence>
<name>A0ABP6VFA8_9GAMM</name>
<dbReference type="CDD" id="cd20750">
    <property type="entry name" value="cyt_c_I"/>
    <property type="match status" value="1"/>
</dbReference>
<feature type="domain" description="Cytochrome P460" evidence="2">
    <location>
        <begin position="49"/>
        <end position="176"/>
    </location>
</feature>
<keyword evidence="4" id="KW-1185">Reference proteome</keyword>
<proteinExistence type="predicted"/>
<reference evidence="4" key="1">
    <citation type="journal article" date="2019" name="Int. J. Syst. Evol. Microbiol.">
        <title>The Global Catalogue of Microorganisms (GCM) 10K type strain sequencing project: providing services to taxonomists for standard genome sequencing and annotation.</title>
        <authorList>
            <consortium name="The Broad Institute Genomics Platform"/>
            <consortium name="The Broad Institute Genome Sequencing Center for Infectious Disease"/>
            <person name="Wu L."/>
            <person name="Ma J."/>
        </authorList>
    </citation>
    <scope>NUCLEOTIDE SEQUENCE [LARGE SCALE GENOMIC DNA]</scope>
    <source>
        <strain evidence="4">JCM 17110</strain>
    </source>
</reference>
<keyword evidence="1" id="KW-0732">Signal</keyword>
<evidence type="ECO:0000256" key="1">
    <source>
        <dbReference type="SAM" id="SignalP"/>
    </source>
</evidence>
<protein>
    <recommendedName>
        <fullName evidence="2">Cytochrome P460 domain-containing protein</fullName>
    </recommendedName>
</protein>
<organism evidence="3 4">
    <name type="scientific">Zobellella aerophila</name>
    <dbReference type="NCBI Taxonomy" id="870480"/>
    <lineage>
        <taxon>Bacteria</taxon>
        <taxon>Pseudomonadati</taxon>
        <taxon>Pseudomonadota</taxon>
        <taxon>Gammaproteobacteria</taxon>
        <taxon>Aeromonadales</taxon>
        <taxon>Aeromonadaceae</taxon>
        <taxon>Zobellella</taxon>
    </lineage>
</organism>
<dbReference type="Gene3D" id="3.50.70.20">
    <property type="entry name" value="Cytochrome P460"/>
    <property type="match status" value="1"/>
</dbReference>
<sequence>MNKIIPGTLLAALMTGPLSATAADLAEQTYGRYVDQQGGISLPQDARSSWPHLGSWIVEDPDAPGHGFHDVYTQPEAVQGYREKGVFPDGTILIKEIRSIESGTKTTGQAQWAGEPQIWFVMVKDDKGRFDSPHWDKGWGWALYEAKDPSKNVSTSFAETCQACHLPAESTGWVFTEGYPTLKK</sequence>